<keyword evidence="5" id="KW-1185">Reference proteome</keyword>
<proteinExistence type="predicted"/>
<feature type="compositionally biased region" description="Low complexity" evidence="1">
    <location>
        <begin position="325"/>
        <end position="338"/>
    </location>
</feature>
<feature type="domain" description="Protein kinase" evidence="3">
    <location>
        <begin position="516"/>
        <end position="769"/>
    </location>
</feature>
<dbReference type="PROSITE" id="PS50011">
    <property type="entry name" value="PROTEIN_KINASE_DOM"/>
    <property type="match status" value="2"/>
</dbReference>
<keyword evidence="2" id="KW-0812">Transmembrane</keyword>
<dbReference type="AlphaFoldDB" id="A0AAD9GEM9"/>
<evidence type="ECO:0000313" key="5">
    <source>
        <dbReference type="Proteomes" id="UP001259832"/>
    </source>
</evidence>
<protein>
    <submittedName>
        <fullName evidence="4">Serine/threonine-protein kinase/receptor</fullName>
    </submittedName>
</protein>
<keyword evidence="2" id="KW-0472">Membrane</keyword>
<feature type="transmembrane region" description="Helical" evidence="2">
    <location>
        <begin position="279"/>
        <end position="303"/>
    </location>
</feature>
<dbReference type="Proteomes" id="UP001259832">
    <property type="component" value="Unassembled WGS sequence"/>
</dbReference>
<gene>
    <name evidence="4" type="ORF">P3T76_009899</name>
</gene>
<name>A0AAD9GEM9_9STRA</name>
<comment type="caution">
    <text evidence="4">The sequence shown here is derived from an EMBL/GenBank/DDBJ whole genome shotgun (WGS) entry which is preliminary data.</text>
</comment>
<dbReference type="Pfam" id="PF00069">
    <property type="entry name" value="Pkinase"/>
    <property type="match status" value="1"/>
</dbReference>
<dbReference type="InterPro" id="IPR051681">
    <property type="entry name" value="Ser/Thr_Kinases-Pseudokinases"/>
</dbReference>
<dbReference type="EMBL" id="JASMQC010000020">
    <property type="protein sequence ID" value="KAK1937121.1"/>
    <property type="molecule type" value="Genomic_DNA"/>
</dbReference>
<dbReference type="InterPro" id="IPR008271">
    <property type="entry name" value="Ser/Thr_kinase_AS"/>
</dbReference>
<dbReference type="SUPFAM" id="SSF50370">
    <property type="entry name" value="Ricin B-like lectins"/>
    <property type="match status" value="1"/>
</dbReference>
<dbReference type="PANTHER" id="PTHR44329">
    <property type="entry name" value="SERINE/THREONINE-PROTEIN KINASE TNNI3K-RELATED"/>
    <property type="match status" value="1"/>
</dbReference>
<organism evidence="4 5">
    <name type="scientific">Phytophthora citrophthora</name>
    <dbReference type="NCBI Taxonomy" id="4793"/>
    <lineage>
        <taxon>Eukaryota</taxon>
        <taxon>Sar</taxon>
        <taxon>Stramenopiles</taxon>
        <taxon>Oomycota</taxon>
        <taxon>Peronosporomycetes</taxon>
        <taxon>Peronosporales</taxon>
        <taxon>Peronosporaceae</taxon>
        <taxon>Phytophthora</taxon>
    </lineage>
</organism>
<keyword evidence="4" id="KW-0418">Kinase</keyword>
<feature type="region of interest" description="Disordered" evidence="1">
    <location>
        <begin position="322"/>
        <end position="346"/>
    </location>
</feature>
<dbReference type="SUPFAM" id="SSF56112">
    <property type="entry name" value="Protein kinase-like (PK-like)"/>
    <property type="match status" value="2"/>
</dbReference>
<dbReference type="Gene3D" id="3.30.200.20">
    <property type="entry name" value="Phosphorylase Kinase, domain 1"/>
    <property type="match status" value="1"/>
</dbReference>
<dbReference type="GO" id="GO:0005524">
    <property type="term" value="F:ATP binding"/>
    <property type="evidence" value="ECO:0007669"/>
    <property type="project" value="InterPro"/>
</dbReference>
<dbReference type="PROSITE" id="PS00108">
    <property type="entry name" value="PROTEIN_KINASE_ST"/>
    <property type="match status" value="1"/>
</dbReference>
<dbReference type="InterPro" id="IPR035992">
    <property type="entry name" value="Ricin_B-like_lectins"/>
</dbReference>
<dbReference type="InterPro" id="IPR001245">
    <property type="entry name" value="Ser-Thr/Tyr_kinase_cat_dom"/>
</dbReference>
<reference evidence="4" key="1">
    <citation type="submission" date="2023-08" db="EMBL/GenBank/DDBJ databases">
        <title>Reference Genome Resource for the Citrus Pathogen Phytophthora citrophthora.</title>
        <authorList>
            <person name="Moller H."/>
            <person name="Coetzee B."/>
            <person name="Rose L.J."/>
            <person name="Van Niekerk J.M."/>
        </authorList>
    </citation>
    <scope>NUCLEOTIDE SEQUENCE</scope>
    <source>
        <strain evidence="4">STE-U-9442</strain>
    </source>
</reference>
<dbReference type="InterPro" id="IPR000719">
    <property type="entry name" value="Prot_kinase_dom"/>
</dbReference>
<feature type="domain" description="Protein kinase" evidence="3">
    <location>
        <begin position="106"/>
        <end position="359"/>
    </location>
</feature>
<evidence type="ECO:0000313" key="4">
    <source>
        <dbReference type="EMBL" id="KAK1937121.1"/>
    </source>
</evidence>
<dbReference type="SMART" id="SM00220">
    <property type="entry name" value="S_TKc"/>
    <property type="match status" value="1"/>
</dbReference>
<dbReference type="CDD" id="cd00161">
    <property type="entry name" value="beta-trefoil_Ricin-like"/>
    <property type="match status" value="1"/>
</dbReference>
<accession>A0AAD9GEM9</accession>
<dbReference type="GO" id="GO:0004674">
    <property type="term" value="F:protein serine/threonine kinase activity"/>
    <property type="evidence" value="ECO:0007669"/>
    <property type="project" value="TreeGrafter"/>
</dbReference>
<keyword evidence="4" id="KW-0808">Transferase</keyword>
<evidence type="ECO:0000259" key="3">
    <source>
        <dbReference type="PROSITE" id="PS50011"/>
    </source>
</evidence>
<keyword evidence="2" id="KW-1133">Transmembrane helix</keyword>
<evidence type="ECO:0000256" key="1">
    <source>
        <dbReference type="SAM" id="MobiDB-lite"/>
    </source>
</evidence>
<sequence length="824" mass="92541">MHQVECSAKTTSSVLREAVSDVFGVLKELEEDASDKLDPSSWQRQADGFWAALKFERLRYSISYTVEELKIIENAALEIAEAISNRRSSPLILPELFLPPYEVDSQVDKKVLGSGAFGSVHENTWLNTPVVIKRVLRSSTRGGKTIPSDGEVIFKHEADIWSSLTHPHVIALFGACHVGQPFFVCEYAAKGTLTDFLEGSEGTTTGRILAWEKLYEAALGLEFPHEHGVIHADLKGDNILIGEDERATLTDFGLSSVASDGASSSGSPIGALRWKAPEICYICFGYFSLGMCIIEALTGVFLWGRELLDAAVSFYVRRGRVPPASSSFTSSQWSQKSSTSEDDPIANEETRNTMHTQLFPAWYAAGKTPEDAYNELKNPSIGDENWPIYKNYKICIVSIVNRRTGMVLEQDLATNTVQAFDFTVNESSHQWFRIPLGGNYFAYKNVATDNLLEHLSLQVGSGDTVAMRDAMDDPKCQWFENKYVYEDMFIGLRNRSSRLFIDHYGSREIQTSADDLRYVEPVETSSDDPSWMIQPNELSCKSEATAEGIYYAKWAFTDVAVKELKLEEDVNRFQTEVKLWSELRHNNIGRFYGANFTTEPYFIVSERVETLDAYVARENPEPIRVYELMFQAAAGLRYLHNHNIVHGDLNGRNIGVNQHGVAVLTGFDLSLRHSESNDQDQGALQQKPTFKGDVFSLGMYVVAAISGTEYPWCNCKYVDFRKCYEARGIPARRPQCMNEDQWELLTTMLVFEADENSELDHVLEVLANFANDDDGRTPKAVMNKESTDIVTVQEEGGVLECNDSASWKKSWEFVQQVPSSPDLS</sequence>
<evidence type="ECO:0000256" key="2">
    <source>
        <dbReference type="SAM" id="Phobius"/>
    </source>
</evidence>
<dbReference type="Pfam" id="PF07714">
    <property type="entry name" value="PK_Tyr_Ser-Thr"/>
    <property type="match status" value="1"/>
</dbReference>
<dbReference type="InterPro" id="IPR011009">
    <property type="entry name" value="Kinase-like_dom_sf"/>
</dbReference>
<dbReference type="PANTHER" id="PTHR44329:SF214">
    <property type="entry name" value="PROTEIN KINASE DOMAIN-CONTAINING PROTEIN"/>
    <property type="match status" value="1"/>
</dbReference>
<dbReference type="Gene3D" id="1.10.510.10">
    <property type="entry name" value="Transferase(Phosphotransferase) domain 1"/>
    <property type="match status" value="2"/>
</dbReference>